<sequence length="47" mass="5690">MIRMRCGSWAIFHSKGYLKEIMHIVKTKCDFMVNLYKNIEKIRNKTL</sequence>
<organism evidence="1 2">
    <name type="scientific">Desulfitobacterium hafniense (strain DSM 10664 / DCB-2)</name>
    <dbReference type="NCBI Taxonomy" id="272564"/>
    <lineage>
        <taxon>Bacteria</taxon>
        <taxon>Bacillati</taxon>
        <taxon>Bacillota</taxon>
        <taxon>Clostridia</taxon>
        <taxon>Eubacteriales</taxon>
        <taxon>Desulfitobacteriaceae</taxon>
        <taxon>Desulfitobacterium</taxon>
    </lineage>
</organism>
<dbReference type="AlphaFoldDB" id="B8FXU9"/>
<dbReference type="EMBL" id="CP001336">
    <property type="protein sequence ID" value="ACL22700.1"/>
    <property type="molecule type" value="Genomic_DNA"/>
</dbReference>
<gene>
    <name evidence="1" type="ordered locus">Dhaf_4705</name>
</gene>
<reference evidence="1 2" key="1">
    <citation type="journal article" date="2012" name="BMC Microbiol.">
        <title>Genome sequence of Desulfitobacterium hafniense DCB-2, a Gram-positive anaerobe capable of dehalogenation and metal reduction.</title>
        <authorList>
            <person name="Kim S.H."/>
            <person name="Harzman C."/>
            <person name="Davis J.K."/>
            <person name="Hutcheson R."/>
            <person name="Broderick J.B."/>
            <person name="Marsh T.L."/>
            <person name="Tiedje J.M."/>
        </authorList>
    </citation>
    <scope>NUCLEOTIDE SEQUENCE [LARGE SCALE GENOMIC DNA]</scope>
    <source>
        <strain evidence="2">DSM 10664 / DCB-2</strain>
    </source>
</reference>
<evidence type="ECO:0000313" key="2">
    <source>
        <dbReference type="Proteomes" id="UP000007726"/>
    </source>
</evidence>
<accession>B8FXU9</accession>
<name>B8FXU9_DESHD</name>
<dbReference type="KEGG" id="dhd:Dhaf_4705"/>
<dbReference type="HOGENOM" id="CLU_3167233_0_0_9"/>
<dbReference type="Proteomes" id="UP000007726">
    <property type="component" value="Chromosome"/>
</dbReference>
<protein>
    <submittedName>
        <fullName evidence="1">Uncharacterized protein</fullName>
    </submittedName>
</protein>
<evidence type="ECO:0000313" key="1">
    <source>
        <dbReference type="EMBL" id="ACL22700.1"/>
    </source>
</evidence>
<proteinExistence type="predicted"/>